<accession>A0A1G4TEZ8</accession>
<protein>
    <recommendedName>
        <fullName evidence="3">Transposase</fullName>
    </recommendedName>
</protein>
<reference evidence="2" key="1">
    <citation type="submission" date="2016-10" db="EMBL/GenBank/DDBJ databases">
        <authorList>
            <person name="Varghese N."/>
            <person name="Submissions S."/>
        </authorList>
    </citation>
    <scope>NUCLEOTIDE SEQUENCE [LARGE SCALE GENOMIC DNA]</scope>
    <source>
        <strain evidence="2">CGMCC 1.3431</strain>
    </source>
</reference>
<feature type="non-terminal residue" evidence="1">
    <location>
        <position position="43"/>
    </location>
</feature>
<sequence>METLIYVGIDVSKDRLDVHLRPLGESFTCGQSAPEIDGLVVRL</sequence>
<dbReference type="AlphaFoldDB" id="A0A1G4TEZ8"/>
<evidence type="ECO:0000313" key="2">
    <source>
        <dbReference type="Proteomes" id="UP000199150"/>
    </source>
</evidence>
<proteinExistence type="predicted"/>
<evidence type="ECO:0000313" key="1">
    <source>
        <dbReference type="EMBL" id="SCW79325.1"/>
    </source>
</evidence>
<name>A0A1G4TEZ8_9CAUL</name>
<evidence type="ECO:0008006" key="3">
    <source>
        <dbReference type="Google" id="ProtNLM"/>
    </source>
</evidence>
<organism evidence="1 2">
    <name type="scientific">Asticcacaulis taihuensis</name>
    <dbReference type="NCBI Taxonomy" id="260084"/>
    <lineage>
        <taxon>Bacteria</taxon>
        <taxon>Pseudomonadati</taxon>
        <taxon>Pseudomonadota</taxon>
        <taxon>Alphaproteobacteria</taxon>
        <taxon>Caulobacterales</taxon>
        <taxon>Caulobacteraceae</taxon>
        <taxon>Asticcacaulis</taxon>
    </lineage>
</organism>
<dbReference type="Proteomes" id="UP000199150">
    <property type="component" value="Unassembled WGS sequence"/>
</dbReference>
<gene>
    <name evidence="1" type="ORF">SAMN02927928_3474</name>
</gene>
<keyword evidence="2" id="KW-1185">Reference proteome</keyword>
<dbReference type="EMBL" id="FMTS01000007">
    <property type="protein sequence ID" value="SCW79325.1"/>
    <property type="molecule type" value="Genomic_DNA"/>
</dbReference>